<organism evidence="2 3">
    <name type="scientific">Cymbomonas tetramitiformis</name>
    <dbReference type="NCBI Taxonomy" id="36881"/>
    <lineage>
        <taxon>Eukaryota</taxon>
        <taxon>Viridiplantae</taxon>
        <taxon>Chlorophyta</taxon>
        <taxon>Pyramimonadophyceae</taxon>
        <taxon>Pyramimonadales</taxon>
        <taxon>Pyramimonadaceae</taxon>
        <taxon>Cymbomonas</taxon>
    </lineage>
</organism>
<dbReference type="AlphaFoldDB" id="A0AAE0C431"/>
<reference evidence="2 3" key="1">
    <citation type="journal article" date="2015" name="Genome Biol. Evol.">
        <title>Comparative Genomics of a Bacterivorous Green Alga Reveals Evolutionary Causalities and Consequences of Phago-Mixotrophic Mode of Nutrition.</title>
        <authorList>
            <person name="Burns J.A."/>
            <person name="Paasch A."/>
            <person name="Narechania A."/>
            <person name="Kim E."/>
        </authorList>
    </citation>
    <scope>NUCLEOTIDE SEQUENCE [LARGE SCALE GENOMIC DNA]</scope>
    <source>
        <strain evidence="2 3">PLY_AMNH</strain>
    </source>
</reference>
<comment type="caution">
    <text evidence="2">The sequence shown here is derived from an EMBL/GenBank/DDBJ whole genome shotgun (WGS) entry which is preliminary data.</text>
</comment>
<dbReference type="EMBL" id="LGRX02029268">
    <property type="protein sequence ID" value="KAK3247050.1"/>
    <property type="molecule type" value="Genomic_DNA"/>
</dbReference>
<feature type="chain" id="PRO_5041939838" description="Secreted protein" evidence="1">
    <location>
        <begin position="17"/>
        <end position="106"/>
    </location>
</feature>
<keyword evidence="1" id="KW-0732">Signal</keyword>
<accession>A0AAE0C431</accession>
<protein>
    <recommendedName>
        <fullName evidence="4">Secreted protein</fullName>
    </recommendedName>
</protein>
<proteinExistence type="predicted"/>
<evidence type="ECO:0008006" key="4">
    <source>
        <dbReference type="Google" id="ProtNLM"/>
    </source>
</evidence>
<sequence>MLLCVTAVGALRVSGGSQPGGAYPPAGFHTEWGMPLDGADPGAARGWWLCLDTSSRGMPCGGWGWWCGRTVVWLTTQLSIEAAQRELVAGDATVPEDEDEDANVDV</sequence>
<gene>
    <name evidence="2" type="ORF">CYMTET_43440</name>
</gene>
<evidence type="ECO:0000313" key="3">
    <source>
        <dbReference type="Proteomes" id="UP001190700"/>
    </source>
</evidence>
<keyword evidence="3" id="KW-1185">Reference proteome</keyword>
<evidence type="ECO:0000313" key="2">
    <source>
        <dbReference type="EMBL" id="KAK3247050.1"/>
    </source>
</evidence>
<name>A0AAE0C431_9CHLO</name>
<feature type="signal peptide" evidence="1">
    <location>
        <begin position="1"/>
        <end position="16"/>
    </location>
</feature>
<evidence type="ECO:0000256" key="1">
    <source>
        <dbReference type="SAM" id="SignalP"/>
    </source>
</evidence>
<dbReference type="Proteomes" id="UP001190700">
    <property type="component" value="Unassembled WGS sequence"/>
</dbReference>